<feature type="region of interest" description="Disordered" evidence="1">
    <location>
        <begin position="1"/>
        <end position="22"/>
    </location>
</feature>
<name>A0ABV3IR07_9ACTN</name>
<reference evidence="2 3" key="1">
    <citation type="submission" date="2024-06" db="EMBL/GenBank/DDBJ databases">
        <title>The Natural Products Discovery Center: Release of the First 8490 Sequenced Strains for Exploring Actinobacteria Biosynthetic Diversity.</title>
        <authorList>
            <person name="Kalkreuter E."/>
            <person name="Kautsar S.A."/>
            <person name="Yang D."/>
            <person name="Bader C.D."/>
            <person name="Teijaro C.N."/>
            <person name="Fluegel L."/>
            <person name="Davis C.M."/>
            <person name="Simpson J.R."/>
            <person name="Lauterbach L."/>
            <person name="Steele A.D."/>
            <person name="Gui C."/>
            <person name="Meng S."/>
            <person name="Li G."/>
            <person name="Viehrig K."/>
            <person name="Ye F."/>
            <person name="Su P."/>
            <person name="Kiefer A.F."/>
            <person name="Nichols A."/>
            <person name="Cepeda A.J."/>
            <person name="Yan W."/>
            <person name="Fan B."/>
            <person name="Jiang Y."/>
            <person name="Adhikari A."/>
            <person name="Zheng C.-J."/>
            <person name="Schuster L."/>
            <person name="Cowan T.M."/>
            <person name="Smanski M.J."/>
            <person name="Chevrette M.G."/>
            <person name="De Carvalho L.P.S."/>
            <person name="Shen B."/>
        </authorList>
    </citation>
    <scope>NUCLEOTIDE SEQUENCE [LARGE SCALE GENOMIC DNA]</scope>
    <source>
        <strain evidence="2 3">NPDC053791</strain>
    </source>
</reference>
<evidence type="ECO:0000313" key="2">
    <source>
        <dbReference type="EMBL" id="MEV4921547.1"/>
    </source>
</evidence>
<dbReference type="RefSeq" id="WP_366086415.1">
    <property type="nucleotide sequence ID" value="NZ_JBFASG010000001.1"/>
</dbReference>
<dbReference type="Proteomes" id="UP001552479">
    <property type="component" value="Unassembled WGS sequence"/>
</dbReference>
<keyword evidence="3" id="KW-1185">Reference proteome</keyword>
<comment type="caution">
    <text evidence="2">The sequence shown here is derived from an EMBL/GenBank/DDBJ whole genome shotgun (WGS) entry which is preliminary data.</text>
</comment>
<gene>
    <name evidence="2" type="ORF">AB0L03_01615</name>
</gene>
<dbReference type="EMBL" id="JBFASG010000001">
    <property type="protein sequence ID" value="MEV4921547.1"/>
    <property type="molecule type" value="Genomic_DNA"/>
</dbReference>
<sequence>MSARDDHGLATRRAQPKPTRVATQHVHPAFERFLRAVRADIESRLTPDVVEERLQRLAGSASAAPAAEQARSGDVPLFESRAGWAAYGYHVIHLWLLTIAAAGSPRVRLRRDDIDELAVETAARALSSFRDRELRPLPEPQAADPALKTTFLTECVRHLPYVNRSLHLMTEQVSFEEFEDTDAIDLVGAIWDCVTTGQAEELRRAARDSDAEGKGKGDADEIVTLTPIAIRSAVQRYPEAVAPGSLT</sequence>
<evidence type="ECO:0000313" key="3">
    <source>
        <dbReference type="Proteomes" id="UP001552479"/>
    </source>
</evidence>
<organism evidence="2 3">
    <name type="scientific">Streptomyces roseoverticillatus</name>
    <dbReference type="NCBI Taxonomy" id="66429"/>
    <lineage>
        <taxon>Bacteria</taxon>
        <taxon>Bacillati</taxon>
        <taxon>Actinomycetota</taxon>
        <taxon>Actinomycetes</taxon>
        <taxon>Kitasatosporales</taxon>
        <taxon>Streptomycetaceae</taxon>
        <taxon>Streptomyces</taxon>
    </lineage>
</organism>
<accession>A0ABV3IR07</accession>
<protein>
    <submittedName>
        <fullName evidence="2">Uncharacterized protein</fullName>
    </submittedName>
</protein>
<proteinExistence type="predicted"/>
<evidence type="ECO:0000256" key="1">
    <source>
        <dbReference type="SAM" id="MobiDB-lite"/>
    </source>
</evidence>